<sequence>MPQMAPMNWLLMLTLILTLMYLMNSMIYFSSTTKLMKNKKLSIKLINWKW</sequence>
<keyword evidence="1" id="KW-0472">Membrane</keyword>
<feature type="transmembrane region" description="Helical" evidence="1">
    <location>
        <begin position="6"/>
        <end position="29"/>
    </location>
</feature>
<organism evidence="2">
    <name type="scientific">Agonita chinensis</name>
    <dbReference type="NCBI Taxonomy" id="2003340"/>
    <lineage>
        <taxon>Eukaryota</taxon>
        <taxon>Metazoa</taxon>
        <taxon>Ecdysozoa</taxon>
        <taxon>Arthropoda</taxon>
        <taxon>Hexapoda</taxon>
        <taxon>Insecta</taxon>
        <taxon>Pterygota</taxon>
        <taxon>Neoptera</taxon>
        <taxon>Endopterygota</taxon>
        <taxon>Coleoptera</taxon>
        <taxon>Polyphaga</taxon>
        <taxon>Cucujiformia</taxon>
        <taxon>Chrysomeloidea</taxon>
        <taxon>Chrysomelidae</taxon>
        <taxon>Cassidinae</taxon>
        <taxon>Agonita</taxon>
    </lineage>
</organism>
<keyword evidence="1" id="KW-0812">Transmembrane</keyword>
<keyword evidence="1" id="KW-1133">Transmembrane helix</keyword>
<dbReference type="EMBL" id="MF351622">
    <property type="protein sequence ID" value="AUR39860.1"/>
    <property type="molecule type" value="Genomic_DNA"/>
</dbReference>
<gene>
    <name evidence="2" type="primary">ATP8</name>
</gene>
<geneLocation type="mitochondrion" evidence="2"/>
<protein>
    <submittedName>
        <fullName evidence="2">ATP synthase subunit 8</fullName>
    </submittedName>
</protein>
<keyword evidence="2" id="KW-0496">Mitochondrion</keyword>
<dbReference type="AlphaFoldDB" id="A0A343SEM7"/>
<proteinExistence type="predicted"/>
<reference evidence="2" key="1">
    <citation type="journal article" date="2017" name="Mitochondrial DNA Part B Resour">
        <title>Complete mitochondrial genome of a leaf-mining beetle, Agonita chinensis Weise (Coleoptera: Chrysomelidae).</title>
        <authorList>
            <person name="Guo Q."/>
            <person name="Xu J."/>
            <person name="Liao C."/>
            <person name="Dai X."/>
            <person name="Jiang X."/>
        </authorList>
    </citation>
    <scope>NUCLEOTIDE SEQUENCE</scope>
</reference>
<accession>A0A343SEM7</accession>
<evidence type="ECO:0000256" key="1">
    <source>
        <dbReference type="SAM" id="Phobius"/>
    </source>
</evidence>
<evidence type="ECO:0000313" key="2">
    <source>
        <dbReference type="EMBL" id="AUR39860.1"/>
    </source>
</evidence>
<name>A0A343SEM7_9CUCU</name>